<evidence type="ECO:0000313" key="1">
    <source>
        <dbReference type="EMBL" id="GAI45083.1"/>
    </source>
</evidence>
<reference evidence="1" key="1">
    <citation type="journal article" date="2014" name="Front. Microbiol.">
        <title>High frequency of phylogenetically diverse reductive dehalogenase-homologous genes in deep subseafloor sedimentary metagenomes.</title>
        <authorList>
            <person name="Kawai M."/>
            <person name="Futagami T."/>
            <person name="Toyoda A."/>
            <person name="Takaki Y."/>
            <person name="Nishi S."/>
            <person name="Hori S."/>
            <person name="Arai W."/>
            <person name="Tsubouchi T."/>
            <person name="Morono Y."/>
            <person name="Uchiyama I."/>
            <person name="Ito T."/>
            <person name="Fujiyama A."/>
            <person name="Inagaki F."/>
            <person name="Takami H."/>
        </authorList>
    </citation>
    <scope>NUCLEOTIDE SEQUENCE</scope>
    <source>
        <strain evidence="1">Expedition CK06-06</strain>
    </source>
</reference>
<organism evidence="1">
    <name type="scientific">marine sediment metagenome</name>
    <dbReference type="NCBI Taxonomy" id="412755"/>
    <lineage>
        <taxon>unclassified sequences</taxon>
        <taxon>metagenomes</taxon>
        <taxon>ecological metagenomes</taxon>
    </lineage>
</organism>
<proteinExistence type="predicted"/>
<sequence length="49" mass="5694">MPFYFLEDEEIKGFSESDVNSGENNGKETEIRIKQCEIRLNKKKSPVCL</sequence>
<name>X1NNA2_9ZZZZ</name>
<dbReference type="EMBL" id="BARV01028161">
    <property type="protein sequence ID" value="GAI45083.1"/>
    <property type="molecule type" value="Genomic_DNA"/>
</dbReference>
<gene>
    <name evidence="1" type="ORF">S06H3_45151</name>
</gene>
<protein>
    <submittedName>
        <fullName evidence="1">Uncharacterized protein</fullName>
    </submittedName>
</protein>
<accession>X1NNA2</accession>
<dbReference type="AlphaFoldDB" id="X1NNA2"/>
<comment type="caution">
    <text evidence="1">The sequence shown here is derived from an EMBL/GenBank/DDBJ whole genome shotgun (WGS) entry which is preliminary data.</text>
</comment>